<comment type="catalytic activity">
    <reaction evidence="10">
        <text>12-octadecanoyloxy-octadecanoate + H2O = 12-hydroxyoctadecanoate + octadecanoate + H(+)</text>
        <dbReference type="Rhea" id="RHEA:52080"/>
        <dbReference type="ChEBI" id="CHEBI:15377"/>
        <dbReference type="ChEBI" id="CHEBI:15378"/>
        <dbReference type="ChEBI" id="CHEBI:25629"/>
        <dbReference type="ChEBI" id="CHEBI:84201"/>
        <dbReference type="ChEBI" id="CHEBI:136330"/>
    </reaction>
    <physiologicalReaction direction="left-to-right" evidence="10">
        <dbReference type="Rhea" id="RHEA:52081"/>
    </physiologicalReaction>
</comment>
<dbReference type="Pfam" id="PF04750">
    <property type="entry name" value="Far-17a_AIG1"/>
    <property type="match status" value="1"/>
</dbReference>
<organism evidence="18 19">
    <name type="scientific">Vanessa tameamea</name>
    <name type="common">Kamehameha butterfly</name>
    <dbReference type="NCBI Taxonomy" id="334116"/>
    <lineage>
        <taxon>Eukaryota</taxon>
        <taxon>Metazoa</taxon>
        <taxon>Ecdysozoa</taxon>
        <taxon>Arthropoda</taxon>
        <taxon>Hexapoda</taxon>
        <taxon>Insecta</taxon>
        <taxon>Pterygota</taxon>
        <taxon>Neoptera</taxon>
        <taxon>Endopterygota</taxon>
        <taxon>Lepidoptera</taxon>
        <taxon>Glossata</taxon>
        <taxon>Ditrysia</taxon>
        <taxon>Papilionoidea</taxon>
        <taxon>Nymphalidae</taxon>
        <taxon>Nymphalinae</taxon>
        <taxon>Vanessa</taxon>
    </lineage>
</organism>
<evidence type="ECO:0000313" key="19">
    <source>
        <dbReference type="RefSeq" id="XP_026483429.1"/>
    </source>
</evidence>
<reference evidence="19" key="1">
    <citation type="submission" date="2025-08" db="UniProtKB">
        <authorList>
            <consortium name="RefSeq"/>
        </authorList>
    </citation>
    <scope>IDENTIFICATION</scope>
    <source>
        <tissue evidence="19">Whole body</tissue>
    </source>
</reference>
<comment type="subcellular location">
    <subcellularLocation>
        <location evidence="2">Endomembrane system</location>
        <topology evidence="2">Multi-pass membrane protein</topology>
    </subcellularLocation>
</comment>
<feature type="transmembrane region" description="Helical" evidence="17">
    <location>
        <begin position="16"/>
        <end position="36"/>
    </location>
</feature>
<evidence type="ECO:0000256" key="9">
    <source>
        <dbReference type="ARBA" id="ARBA00047863"/>
    </source>
</evidence>
<comment type="catalytic activity">
    <reaction evidence="9">
        <text>9-hexadecanoyloxy-octadecanoate + H2O = 9-hydroxy-octadecanoate + hexadecanoate + H(+)</text>
        <dbReference type="Rhea" id="RHEA:52052"/>
        <dbReference type="ChEBI" id="CHEBI:7896"/>
        <dbReference type="ChEBI" id="CHEBI:15377"/>
        <dbReference type="ChEBI" id="CHEBI:15378"/>
        <dbReference type="ChEBI" id="CHEBI:83670"/>
        <dbReference type="ChEBI" id="CHEBI:136286"/>
    </reaction>
    <physiologicalReaction direction="left-to-right" evidence="9">
        <dbReference type="Rhea" id="RHEA:52053"/>
    </physiologicalReaction>
</comment>
<evidence type="ECO:0000256" key="3">
    <source>
        <dbReference type="ARBA" id="ARBA00009300"/>
    </source>
</evidence>
<evidence type="ECO:0000256" key="5">
    <source>
        <dbReference type="ARBA" id="ARBA00022989"/>
    </source>
</evidence>
<dbReference type="GO" id="GO:0016020">
    <property type="term" value="C:membrane"/>
    <property type="evidence" value="ECO:0007669"/>
    <property type="project" value="InterPro"/>
</dbReference>
<keyword evidence="18" id="KW-1185">Reference proteome</keyword>
<keyword evidence="4 17" id="KW-0812">Transmembrane</keyword>
<dbReference type="PANTHER" id="PTHR10989:SF16">
    <property type="entry name" value="AT02829P-RELATED"/>
    <property type="match status" value="1"/>
</dbReference>
<evidence type="ECO:0000256" key="12">
    <source>
        <dbReference type="ARBA" id="ARBA00048800"/>
    </source>
</evidence>
<evidence type="ECO:0000256" key="4">
    <source>
        <dbReference type="ARBA" id="ARBA00022692"/>
    </source>
</evidence>
<evidence type="ECO:0000256" key="8">
    <source>
        <dbReference type="ARBA" id="ARBA00047427"/>
    </source>
</evidence>
<name>A0A8B8HF27_VANTA</name>
<dbReference type="AlphaFoldDB" id="A0A8B8HF27"/>
<evidence type="ECO:0000256" key="7">
    <source>
        <dbReference type="ARBA" id="ARBA00047368"/>
    </source>
</evidence>
<keyword evidence="6 17" id="KW-0472">Membrane</keyword>
<dbReference type="Proteomes" id="UP001652626">
    <property type="component" value="Chromosome 10"/>
</dbReference>
<comment type="catalytic activity">
    <reaction evidence="13">
        <text>9-octadecanoyloxy-octadecanoate + H2O = 9-hydroxy-octadecanoate + octadecanoate + H(+)</text>
        <dbReference type="Rhea" id="RHEA:52096"/>
        <dbReference type="ChEBI" id="CHEBI:15377"/>
        <dbReference type="ChEBI" id="CHEBI:15378"/>
        <dbReference type="ChEBI" id="CHEBI:25629"/>
        <dbReference type="ChEBI" id="CHEBI:136286"/>
        <dbReference type="ChEBI" id="CHEBI:136373"/>
    </reaction>
    <physiologicalReaction direction="left-to-right" evidence="13">
        <dbReference type="Rhea" id="RHEA:52097"/>
    </physiologicalReaction>
</comment>
<dbReference type="GeneID" id="113391607"/>
<comment type="catalytic activity">
    <reaction evidence="1">
        <text>9-(9Z-hexadecenoyloxy)-octadecanoate + H2O = (9Z)-hexadecenoate + 9-hydroxy-octadecanoate + H(+)</text>
        <dbReference type="Rhea" id="RHEA:52068"/>
        <dbReference type="ChEBI" id="CHEBI:15377"/>
        <dbReference type="ChEBI" id="CHEBI:15378"/>
        <dbReference type="ChEBI" id="CHEBI:32372"/>
        <dbReference type="ChEBI" id="CHEBI:136286"/>
        <dbReference type="ChEBI" id="CHEBI:136309"/>
    </reaction>
    <physiologicalReaction direction="left-to-right" evidence="1">
        <dbReference type="Rhea" id="RHEA:52069"/>
    </physiologicalReaction>
</comment>
<evidence type="ECO:0000256" key="11">
    <source>
        <dbReference type="ARBA" id="ARBA00048701"/>
    </source>
</evidence>
<proteinExistence type="inferred from homology"/>
<dbReference type="GO" id="GO:0012505">
    <property type="term" value="C:endomembrane system"/>
    <property type="evidence" value="ECO:0007669"/>
    <property type="project" value="UniProtKB-SubCell"/>
</dbReference>
<evidence type="ECO:0000256" key="14">
    <source>
        <dbReference type="ARBA" id="ARBA00049296"/>
    </source>
</evidence>
<evidence type="ECO:0000256" key="16">
    <source>
        <dbReference type="ARBA" id="ARBA00049428"/>
    </source>
</evidence>
<dbReference type="RefSeq" id="XP_026483429.1">
    <property type="nucleotide sequence ID" value="XM_026627644.2"/>
</dbReference>
<dbReference type="PANTHER" id="PTHR10989">
    <property type="entry name" value="ANDROGEN-INDUCED PROTEIN 1-RELATED"/>
    <property type="match status" value="1"/>
</dbReference>
<evidence type="ECO:0000256" key="13">
    <source>
        <dbReference type="ARBA" id="ARBA00049221"/>
    </source>
</evidence>
<comment type="catalytic activity">
    <reaction evidence="7">
        <text>12-hexadecanoyloxy-octadecanoate + H2O = 12-hydroxyoctadecanoate + hexadecanoate + H(+)</text>
        <dbReference type="Rhea" id="RHEA:52056"/>
        <dbReference type="ChEBI" id="CHEBI:7896"/>
        <dbReference type="ChEBI" id="CHEBI:15377"/>
        <dbReference type="ChEBI" id="CHEBI:15378"/>
        <dbReference type="ChEBI" id="CHEBI:83677"/>
        <dbReference type="ChEBI" id="CHEBI:84201"/>
    </reaction>
    <physiologicalReaction direction="left-to-right" evidence="7">
        <dbReference type="Rhea" id="RHEA:52057"/>
    </physiologicalReaction>
</comment>
<comment type="catalytic activity">
    <reaction evidence="11">
        <text>12-(9Z-octadecenoyloxy)-octadecanoate + H2O = 12-hydroxyoctadecanoate + (9Z)-octadecenoate + H(+)</text>
        <dbReference type="Rhea" id="RHEA:52060"/>
        <dbReference type="ChEBI" id="CHEBI:15377"/>
        <dbReference type="ChEBI" id="CHEBI:15378"/>
        <dbReference type="ChEBI" id="CHEBI:30823"/>
        <dbReference type="ChEBI" id="CHEBI:84201"/>
        <dbReference type="ChEBI" id="CHEBI:136302"/>
    </reaction>
    <physiologicalReaction direction="left-to-right" evidence="11">
        <dbReference type="Rhea" id="RHEA:52061"/>
    </physiologicalReaction>
</comment>
<comment type="catalytic activity">
    <reaction evidence="14">
        <text>13-(9Z-octadecenoyloxy)-octadecanoate + H2O = 13-hydroxy-octadecanoate + (9Z)-octadecenoate + H(+)</text>
        <dbReference type="Rhea" id="RHEA:52064"/>
        <dbReference type="ChEBI" id="CHEBI:15377"/>
        <dbReference type="ChEBI" id="CHEBI:15378"/>
        <dbReference type="ChEBI" id="CHEBI:30823"/>
        <dbReference type="ChEBI" id="CHEBI:136303"/>
        <dbReference type="ChEBI" id="CHEBI:136304"/>
    </reaction>
    <physiologicalReaction direction="left-to-right" evidence="14">
        <dbReference type="Rhea" id="RHEA:52065"/>
    </physiologicalReaction>
</comment>
<evidence type="ECO:0000256" key="6">
    <source>
        <dbReference type="ARBA" id="ARBA00023136"/>
    </source>
</evidence>
<feature type="transmembrane region" description="Helical" evidence="17">
    <location>
        <begin position="125"/>
        <end position="144"/>
    </location>
</feature>
<gene>
    <name evidence="19" type="primary">LOC113391607</name>
</gene>
<comment type="catalytic activity">
    <reaction evidence="12">
        <text>9-(9Z-octadecenoyloxy)-octadecanoate + H2O = 9-hydroxy-octadecanoate + (9Z)-octadecenoate + H(+)</text>
        <dbReference type="Rhea" id="RHEA:52048"/>
        <dbReference type="ChEBI" id="CHEBI:15377"/>
        <dbReference type="ChEBI" id="CHEBI:15378"/>
        <dbReference type="ChEBI" id="CHEBI:30823"/>
        <dbReference type="ChEBI" id="CHEBI:136282"/>
        <dbReference type="ChEBI" id="CHEBI:136286"/>
    </reaction>
    <physiologicalReaction direction="left-to-right" evidence="12">
        <dbReference type="Rhea" id="RHEA:52049"/>
    </physiologicalReaction>
</comment>
<keyword evidence="5 17" id="KW-1133">Transmembrane helix</keyword>
<evidence type="ECO:0000256" key="15">
    <source>
        <dbReference type="ARBA" id="ARBA00049322"/>
    </source>
</evidence>
<dbReference type="InterPro" id="IPR006838">
    <property type="entry name" value="ADTRP_AIG1"/>
</dbReference>
<accession>A0A8B8HF27</accession>
<evidence type="ECO:0000256" key="2">
    <source>
        <dbReference type="ARBA" id="ARBA00004127"/>
    </source>
</evidence>
<comment type="similarity">
    <text evidence="3">Belongs to the AIG1 family.</text>
</comment>
<evidence type="ECO:0000256" key="10">
    <source>
        <dbReference type="ARBA" id="ARBA00048680"/>
    </source>
</evidence>
<protein>
    <submittedName>
        <fullName evidence="19">Androgen-induced gene 1 protein-like isoform X2</fullName>
    </submittedName>
</protein>
<evidence type="ECO:0000313" key="18">
    <source>
        <dbReference type="Proteomes" id="UP001652626"/>
    </source>
</evidence>
<evidence type="ECO:0000256" key="1">
    <source>
        <dbReference type="ARBA" id="ARBA00000923"/>
    </source>
</evidence>
<comment type="catalytic activity">
    <reaction evidence="15">
        <text>13-(9Z-hexadecenoyloxy)-octadecanoate + H2O = 13-hydroxy-octadecanoate + (9Z)-hexadecenoate + H(+)</text>
        <dbReference type="Rhea" id="RHEA:52076"/>
        <dbReference type="ChEBI" id="CHEBI:15377"/>
        <dbReference type="ChEBI" id="CHEBI:15378"/>
        <dbReference type="ChEBI" id="CHEBI:32372"/>
        <dbReference type="ChEBI" id="CHEBI:136304"/>
        <dbReference type="ChEBI" id="CHEBI:136315"/>
    </reaction>
    <physiologicalReaction direction="left-to-right" evidence="15">
        <dbReference type="Rhea" id="RHEA:52077"/>
    </physiologicalReaction>
</comment>
<evidence type="ECO:0000256" key="17">
    <source>
        <dbReference type="SAM" id="Phobius"/>
    </source>
</evidence>
<comment type="catalytic activity">
    <reaction evidence="16">
        <text>12-(9Z-hexadecenoyloxy)-octadecanoate + H2O = 12-hydroxyoctadecanoate + (9Z)-hexadecenoate + H(+)</text>
        <dbReference type="Rhea" id="RHEA:52072"/>
        <dbReference type="ChEBI" id="CHEBI:15377"/>
        <dbReference type="ChEBI" id="CHEBI:15378"/>
        <dbReference type="ChEBI" id="CHEBI:32372"/>
        <dbReference type="ChEBI" id="CHEBI:84201"/>
        <dbReference type="ChEBI" id="CHEBI:136312"/>
    </reaction>
    <physiologicalReaction direction="left-to-right" evidence="16">
        <dbReference type="Rhea" id="RHEA:52073"/>
    </physiologicalReaction>
</comment>
<feature type="transmembrane region" description="Helical" evidence="17">
    <location>
        <begin position="156"/>
        <end position="176"/>
    </location>
</feature>
<comment type="catalytic activity">
    <reaction evidence="8">
        <text>13-octadecanoyloxy-octadecanoate + H2O = 13-hydroxy-octadecanoate + octadecanoate + H(+)</text>
        <dbReference type="Rhea" id="RHEA:52084"/>
        <dbReference type="ChEBI" id="CHEBI:15377"/>
        <dbReference type="ChEBI" id="CHEBI:15378"/>
        <dbReference type="ChEBI" id="CHEBI:25629"/>
        <dbReference type="ChEBI" id="CHEBI:136304"/>
        <dbReference type="ChEBI" id="CHEBI:136335"/>
    </reaction>
    <physiologicalReaction direction="left-to-right" evidence="8">
        <dbReference type="Rhea" id="RHEA:52085"/>
    </physiologicalReaction>
</comment>
<sequence length="210" mass="24899">MNRLISMQSTDNVLKFRLAVHILTLTHSIIVTLKLLNIDFDSSDDPEVRQYSKLKWKLITAWFNFGDILFWRIWNDNRELIMPPSAENYITVWDQHSMHTVSLIFVLYELILVHRERPKSYKSELIAMFTFLNVYCLVCIISMLNGEYIYPCLKIFSNGNLFVLLIYTYISNLFYYTSQWVIVDLINGGKFFTSDKKCNNVFMRLMKVKS</sequence>